<dbReference type="AlphaFoldDB" id="A0A4Z1BDK8"/>
<gene>
    <name evidence="1" type="ORF">E4J94_15870</name>
</gene>
<evidence type="ECO:0000313" key="1">
    <source>
        <dbReference type="EMBL" id="TGN22522.1"/>
    </source>
</evidence>
<dbReference type="OrthoDB" id="1454304at2"/>
<accession>A0A4Z1BDK8</accession>
<dbReference type="EMBL" id="SRPE01000014">
    <property type="protein sequence ID" value="TGN22522.1"/>
    <property type="molecule type" value="Genomic_DNA"/>
</dbReference>
<dbReference type="RefSeq" id="WP_135836768.1">
    <property type="nucleotide sequence ID" value="NZ_SRPE01000014.1"/>
</dbReference>
<reference evidence="1 2" key="1">
    <citation type="submission" date="2019-03" db="EMBL/GenBank/DDBJ databases">
        <title>Empedobacter tilapiae sp. nov., isolated from an intestine of Nile tilapia Oreochromis niloticus.</title>
        <authorList>
            <person name="Kim Y.-O."/>
            <person name="Yoon J.-H."/>
        </authorList>
    </citation>
    <scope>NUCLEOTIDE SEQUENCE [LARGE SCALE GENOMIC DNA]</scope>
    <source>
        <strain evidence="1 2">MRS2</strain>
    </source>
</reference>
<proteinExistence type="predicted"/>
<sequence length="192" mass="22147">MEFQLGVSLIFLKRDLAVVVKNEKKEKVIVKEYLLTPTSVEANESFTIGEIKDAFKKVFGKDEKETEKLIEGNLKENNKKDSPFDINKIKFYLDTVFLYKKAYYKVVDNNEVECKEDGSDLKATDKKAEWEYALSISIDSKDFFSDLAGMFSINAVSFSVWNTERTIVKRMMKLGSTEEIFKQLETTVKVID</sequence>
<name>A0A4Z1BDK8_9FLAO</name>
<dbReference type="Proteomes" id="UP000297998">
    <property type="component" value="Unassembled WGS sequence"/>
</dbReference>
<comment type="caution">
    <text evidence="1">The sequence shown here is derived from an EMBL/GenBank/DDBJ whole genome shotgun (WGS) entry which is preliminary data.</text>
</comment>
<evidence type="ECO:0000313" key="2">
    <source>
        <dbReference type="Proteomes" id="UP000297998"/>
    </source>
</evidence>
<keyword evidence="2" id="KW-1185">Reference proteome</keyword>
<organism evidence="1 2">
    <name type="scientific">Empedobacter tilapiae</name>
    <dbReference type="NCBI Taxonomy" id="2491114"/>
    <lineage>
        <taxon>Bacteria</taxon>
        <taxon>Pseudomonadati</taxon>
        <taxon>Bacteroidota</taxon>
        <taxon>Flavobacteriia</taxon>
        <taxon>Flavobacteriales</taxon>
        <taxon>Weeksellaceae</taxon>
        <taxon>Empedobacter</taxon>
    </lineage>
</organism>
<protein>
    <submittedName>
        <fullName evidence="1">Uncharacterized protein</fullName>
    </submittedName>
</protein>